<accession>A0A286A705</accession>
<keyword evidence="5" id="KW-1185">Reference proteome</keyword>
<evidence type="ECO:0000256" key="2">
    <source>
        <dbReference type="SAM" id="Phobius"/>
    </source>
</evidence>
<keyword evidence="2" id="KW-0472">Membrane</keyword>
<feature type="transmembrane region" description="Helical" evidence="2">
    <location>
        <begin position="12"/>
        <end position="32"/>
    </location>
</feature>
<protein>
    <submittedName>
        <fullName evidence="4">Bacteroides conjugative transposon TraM protein</fullName>
    </submittedName>
</protein>
<name>A0A286A705_9SPHI</name>
<dbReference type="EMBL" id="OCMT01000003">
    <property type="protein sequence ID" value="SOD17665.1"/>
    <property type="molecule type" value="Genomic_DNA"/>
</dbReference>
<dbReference type="InterPro" id="IPR022187">
    <property type="entry name" value="Conjug_transposon_TraM"/>
</dbReference>
<gene>
    <name evidence="4" type="ORF">SAMN06297358_2626</name>
</gene>
<dbReference type="NCBIfam" id="TIGR03779">
    <property type="entry name" value="Bac_Flav_CT_M"/>
    <property type="match status" value="1"/>
</dbReference>
<dbReference type="InterPro" id="IPR055407">
    <property type="entry name" value="TraM_C"/>
</dbReference>
<evidence type="ECO:0000259" key="3">
    <source>
        <dbReference type="Pfam" id="PF12508"/>
    </source>
</evidence>
<proteinExistence type="predicted"/>
<dbReference type="OrthoDB" id="1453786at2"/>
<keyword evidence="2" id="KW-0812">Transmembrane</keyword>
<feature type="region of interest" description="Disordered" evidence="1">
    <location>
        <begin position="123"/>
        <end position="150"/>
    </location>
</feature>
<keyword evidence="2" id="KW-1133">Transmembrane helix</keyword>
<dbReference type="Pfam" id="PF12508">
    <property type="entry name" value="Transposon_TraM"/>
    <property type="match status" value="1"/>
</dbReference>
<reference evidence="5" key="1">
    <citation type="submission" date="2017-09" db="EMBL/GenBank/DDBJ databases">
        <authorList>
            <person name="Varghese N."/>
            <person name="Submissions S."/>
        </authorList>
    </citation>
    <scope>NUCLEOTIDE SEQUENCE [LARGE SCALE GENOMIC DNA]</scope>
    <source>
        <strain evidence="5">CGMCC 1.12803</strain>
    </source>
</reference>
<sequence length="405" mass="44878">MKTEEKIARDRKFYLVLPLIALPFLVLLFWILGGGSGSAGQDMDQHTAALNTELPGANNANQPKDKLSYYELAEKDSAKLLEQMKLDTNYRYGSGHVANPYGDHRANQIYQGLNDLERQIQSGYQQPAHQWSEPVSYQNRSSYNGGSHGTSNYDAAYQSAYINQLAQSQADPELDQLNTLLDKVMEIQNPELANERLRESSSKRRGEVFAVSRKAKGNKVTHLGQKQEKDSSNGFYSLDQGGFADIENNAIRAVVHEDQVVVNGSTIKMRLIDDVYINGVQIPKDHFVFGSAQLSGERLGIRIESVRYGSSLFPVDLMVFDMDGIDGVHVPGSITRDVAKQSADRPMQSISLSGLDPSWGSQAAGAGVEMIKGLFSKKAKLIRVKVKAGYQILLRDEKQKQNSSM</sequence>
<feature type="domain" description="Conjugative transposon TraM C-terminal" evidence="3">
    <location>
        <begin position="251"/>
        <end position="395"/>
    </location>
</feature>
<organism evidence="4 5">
    <name type="scientific">Pedobacter xixiisoli</name>
    <dbReference type="NCBI Taxonomy" id="1476464"/>
    <lineage>
        <taxon>Bacteria</taxon>
        <taxon>Pseudomonadati</taxon>
        <taxon>Bacteroidota</taxon>
        <taxon>Sphingobacteriia</taxon>
        <taxon>Sphingobacteriales</taxon>
        <taxon>Sphingobacteriaceae</taxon>
        <taxon>Pedobacter</taxon>
    </lineage>
</organism>
<dbReference type="AlphaFoldDB" id="A0A286A705"/>
<dbReference type="RefSeq" id="WP_097132468.1">
    <property type="nucleotide sequence ID" value="NZ_OCMT01000003.1"/>
</dbReference>
<evidence type="ECO:0000313" key="4">
    <source>
        <dbReference type="EMBL" id="SOD17665.1"/>
    </source>
</evidence>
<dbReference type="Proteomes" id="UP000219281">
    <property type="component" value="Unassembled WGS sequence"/>
</dbReference>
<evidence type="ECO:0000256" key="1">
    <source>
        <dbReference type="SAM" id="MobiDB-lite"/>
    </source>
</evidence>
<evidence type="ECO:0000313" key="5">
    <source>
        <dbReference type="Proteomes" id="UP000219281"/>
    </source>
</evidence>